<dbReference type="InterPro" id="IPR036388">
    <property type="entry name" value="WH-like_DNA-bd_sf"/>
</dbReference>
<dbReference type="InterPro" id="IPR039420">
    <property type="entry name" value="WalR-like"/>
</dbReference>
<organism evidence="10 11">
    <name type="scientific">Allorhodopirellula solitaria</name>
    <dbReference type="NCBI Taxonomy" id="2527987"/>
    <lineage>
        <taxon>Bacteria</taxon>
        <taxon>Pseudomonadati</taxon>
        <taxon>Planctomycetota</taxon>
        <taxon>Planctomycetia</taxon>
        <taxon>Pirellulales</taxon>
        <taxon>Pirellulaceae</taxon>
        <taxon>Allorhodopirellula</taxon>
    </lineage>
</organism>
<evidence type="ECO:0000259" key="8">
    <source>
        <dbReference type="PROSITE" id="PS50110"/>
    </source>
</evidence>
<evidence type="ECO:0000256" key="1">
    <source>
        <dbReference type="ARBA" id="ARBA00022553"/>
    </source>
</evidence>
<dbReference type="GO" id="GO:0000976">
    <property type="term" value="F:transcription cis-regulatory region binding"/>
    <property type="evidence" value="ECO:0007669"/>
    <property type="project" value="TreeGrafter"/>
</dbReference>
<dbReference type="SMART" id="SM00862">
    <property type="entry name" value="Trans_reg_C"/>
    <property type="match status" value="1"/>
</dbReference>
<feature type="domain" description="OmpR/PhoB-type" evidence="9">
    <location>
        <begin position="129"/>
        <end position="230"/>
    </location>
</feature>
<dbReference type="InterPro" id="IPR001867">
    <property type="entry name" value="OmpR/PhoB-type_DNA-bd"/>
</dbReference>
<dbReference type="OrthoDB" id="272875at2"/>
<dbReference type="SUPFAM" id="SSF46894">
    <property type="entry name" value="C-terminal effector domain of the bipartite response regulators"/>
    <property type="match status" value="1"/>
</dbReference>
<dbReference type="AlphaFoldDB" id="A0A5C5Y1E5"/>
<dbReference type="PANTHER" id="PTHR48111:SF21">
    <property type="entry name" value="DNA-BINDING DUAL MASTER TRANSCRIPTIONAL REGULATOR RPAA"/>
    <property type="match status" value="1"/>
</dbReference>
<dbReference type="CDD" id="cd00383">
    <property type="entry name" value="trans_reg_C"/>
    <property type="match status" value="1"/>
</dbReference>
<sequence length="246" mass="27362">MNSLTILTIEDDAAIRGGLVDALEFSGYRVLQSSDGTDGLKKATTTRYDLLLLDLALPGTPGLEILREVRRVRPSQAVIILTAKGQESDRVTGLRLGADDYVVKPFSVKELVARVQAVLRRSPERTSVGHEIEFPSGTICLARRELQFLDGQIVDLSEKETELIRYLVANEGRAVSRDELLRGVWGLAPQGITTRTIDMHVARLREKLRDSGSQRQLVQTVRGKGYKWSRPAMAASDSYDEKQSNR</sequence>
<dbReference type="EMBL" id="SJPK01000004">
    <property type="protein sequence ID" value="TWT67422.1"/>
    <property type="molecule type" value="Genomic_DNA"/>
</dbReference>
<dbReference type="Gene3D" id="1.10.10.10">
    <property type="entry name" value="Winged helix-like DNA-binding domain superfamily/Winged helix DNA-binding domain"/>
    <property type="match status" value="1"/>
</dbReference>
<gene>
    <name evidence="10" type="primary">phoP_1</name>
    <name evidence="10" type="ORF">CA85_22730</name>
</gene>
<evidence type="ECO:0000256" key="3">
    <source>
        <dbReference type="ARBA" id="ARBA00023015"/>
    </source>
</evidence>
<keyword evidence="5" id="KW-0804">Transcription</keyword>
<feature type="DNA-binding region" description="OmpR/PhoB-type" evidence="7">
    <location>
        <begin position="129"/>
        <end position="230"/>
    </location>
</feature>
<keyword evidence="11" id="KW-1185">Reference proteome</keyword>
<keyword evidence="3" id="KW-0805">Transcription regulation</keyword>
<dbReference type="InterPro" id="IPR011006">
    <property type="entry name" value="CheY-like_superfamily"/>
</dbReference>
<dbReference type="InterPro" id="IPR001789">
    <property type="entry name" value="Sig_transdc_resp-reg_receiver"/>
</dbReference>
<name>A0A5C5Y1E5_9BACT</name>
<dbReference type="SMART" id="SM00448">
    <property type="entry name" value="REC"/>
    <property type="match status" value="1"/>
</dbReference>
<evidence type="ECO:0000313" key="10">
    <source>
        <dbReference type="EMBL" id="TWT67422.1"/>
    </source>
</evidence>
<keyword evidence="2" id="KW-0902">Two-component regulatory system</keyword>
<evidence type="ECO:0000259" key="9">
    <source>
        <dbReference type="PROSITE" id="PS51755"/>
    </source>
</evidence>
<feature type="domain" description="Response regulatory" evidence="8">
    <location>
        <begin position="5"/>
        <end position="119"/>
    </location>
</feature>
<dbReference type="RefSeq" id="WP_146391297.1">
    <property type="nucleotide sequence ID" value="NZ_SJPK01000004.1"/>
</dbReference>
<dbReference type="InterPro" id="IPR016032">
    <property type="entry name" value="Sig_transdc_resp-reg_C-effctor"/>
</dbReference>
<dbReference type="GO" id="GO:0032993">
    <property type="term" value="C:protein-DNA complex"/>
    <property type="evidence" value="ECO:0007669"/>
    <property type="project" value="TreeGrafter"/>
</dbReference>
<dbReference type="PROSITE" id="PS50110">
    <property type="entry name" value="RESPONSE_REGULATORY"/>
    <property type="match status" value="1"/>
</dbReference>
<evidence type="ECO:0000256" key="2">
    <source>
        <dbReference type="ARBA" id="ARBA00023012"/>
    </source>
</evidence>
<evidence type="ECO:0000256" key="6">
    <source>
        <dbReference type="PROSITE-ProRule" id="PRU00169"/>
    </source>
</evidence>
<dbReference type="Proteomes" id="UP000318053">
    <property type="component" value="Unassembled WGS sequence"/>
</dbReference>
<reference evidence="10 11" key="1">
    <citation type="submission" date="2019-02" db="EMBL/GenBank/DDBJ databases">
        <title>Deep-cultivation of Planctomycetes and their phenomic and genomic characterization uncovers novel biology.</title>
        <authorList>
            <person name="Wiegand S."/>
            <person name="Jogler M."/>
            <person name="Boedeker C."/>
            <person name="Pinto D."/>
            <person name="Vollmers J."/>
            <person name="Rivas-Marin E."/>
            <person name="Kohn T."/>
            <person name="Peeters S.H."/>
            <person name="Heuer A."/>
            <person name="Rast P."/>
            <person name="Oberbeckmann S."/>
            <person name="Bunk B."/>
            <person name="Jeske O."/>
            <person name="Meyerdierks A."/>
            <person name="Storesund J.E."/>
            <person name="Kallscheuer N."/>
            <person name="Luecker S."/>
            <person name="Lage O.M."/>
            <person name="Pohl T."/>
            <person name="Merkel B.J."/>
            <person name="Hornburger P."/>
            <person name="Mueller R.-W."/>
            <person name="Bruemmer F."/>
            <person name="Labrenz M."/>
            <person name="Spormann A.M."/>
            <person name="Op Den Camp H."/>
            <person name="Overmann J."/>
            <person name="Amann R."/>
            <person name="Jetten M.S.M."/>
            <person name="Mascher T."/>
            <person name="Medema M.H."/>
            <person name="Devos D.P."/>
            <person name="Kaster A.-K."/>
            <person name="Ovreas L."/>
            <person name="Rohde M."/>
            <person name="Galperin M.Y."/>
            <person name="Jogler C."/>
        </authorList>
    </citation>
    <scope>NUCLEOTIDE SEQUENCE [LARGE SCALE GENOMIC DNA]</scope>
    <source>
        <strain evidence="10 11">CA85</strain>
    </source>
</reference>
<dbReference type="PROSITE" id="PS51755">
    <property type="entry name" value="OMPR_PHOB"/>
    <property type="match status" value="1"/>
</dbReference>
<evidence type="ECO:0000256" key="4">
    <source>
        <dbReference type="ARBA" id="ARBA00023125"/>
    </source>
</evidence>
<keyword evidence="4 7" id="KW-0238">DNA-binding</keyword>
<comment type="caution">
    <text evidence="10">The sequence shown here is derived from an EMBL/GenBank/DDBJ whole genome shotgun (WGS) entry which is preliminary data.</text>
</comment>
<protein>
    <submittedName>
        <fullName evidence="10">Alkaline phosphatase synthesis transcriptional regulatory protein PhoP</fullName>
    </submittedName>
</protein>
<dbReference type="GO" id="GO:0006355">
    <property type="term" value="P:regulation of DNA-templated transcription"/>
    <property type="evidence" value="ECO:0007669"/>
    <property type="project" value="InterPro"/>
</dbReference>
<proteinExistence type="predicted"/>
<dbReference type="SUPFAM" id="SSF52172">
    <property type="entry name" value="CheY-like"/>
    <property type="match status" value="1"/>
</dbReference>
<accession>A0A5C5Y1E5</accession>
<evidence type="ECO:0000256" key="7">
    <source>
        <dbReference type="PROSITE-ProRule" id="PRU01091"/>
    </source>
</evidence>
<evidence type="ECO:0000256" key="5">
    <source>
        <dbReference type="ARBA" id="ARBA00023163"/>
    </source>
</evidence>
<dbReference type="GO" id="GO:0005829">
    <property type="term" value="C:cytosol"/>
    <property type="evidence" value="ECO:0007669"/>
    <property type="project" value="TreeGrafter"/>
</dbReference>
<evidence type="ECO:0000313" key="11">
    <source>
        <dbReference type="Proteomes" id="UP000318053"/>
    </source>
</evidence>
<dbReference type="Gene3D" id="3.40.50.2300">
    <property type="match status" value="1"/>
</dbReference>
<feature type="modified residue" description="4-aspartylphosphate" evidence="6">
    <location>
        <position position="54"/>
    </location>
</feature>
<dbReference type="Pfam" id="PF00486">
    <property type="entry name" value="Trans_reg_C"/>
    <property type="match status" value="1"/>
</dbReference>
<dbReference type="PANTHER" id="PTHR48111">
    <property type="entry name" value="REGULATOR OF RPOS"/>
    <property type="match status" value="1"/>
</dbReference>
<dbReference type="Pfam" id="PF00072">
    <property type="entry name" value="Response_reg"/>
    <property type="match status" value="1"/>
</dbReference>
<dbReference type="GO" id="GO:0000156">
    <property type="term" value="F:phosphorelay response regulator activity"/>
    <property type="evidence" value="ECO:0007669"/>
    <property type="project" value="TreeGrafter"/>
</dbReference>
<dbReference type="Gene3D" id="6.10.250.690">
    <property type="match status" value="1"/>
</dbReference>
<keyword evidence="1 6" id="KW-0597">Phosphoprotein</keyword>